<keyword evidence="1" id="KW-0472">Membrane</keyword>
<keyword evidence="1" id="KW-1133">Transmembrane helix</keyword>
<accession>A0A2J6QXI1</accession>
<evidence type="ECO:0008006" key="4">
    <source>
        <dbReference type="Google" id="ProtNLM"/>
    </source>
</evidence>
<evidence type="ECO:0000313" key="3">
    <source>
        <dbReference type="Proteomes" id="UP000235786"/>
    </source>
</evidence>
<keyword evidence="1" id="KW-0812">Transmembrane</keyword>
<evidence type="ECO:0000313" key="2">
    <source>
        <dbReference type="EMBL" id="PMD30949.1"/>
    </source>
</evidence>
<sequence length="595" mass="67289">MATSKTPSHNANKLETAKLLALKCDPIPWEAARTYYTRLWNTKFRQIEGKLDNSYDDLVNAGGVDYDETAVDSLLYLVSREQCFKRAYWNDFSTPEARPRCSVTTDKEVKEILGSARLASESLIIPDVLTISKCVVERDLDKPHDSARPISSAERFFAECERGETFAENYSNRGEALAKLCLIDKSAGSCELIVKVYSTRFSSEPDSKPYLPFDVPTTVALVGELDLPLRWLSTRGDDSGSFYREEDTDTIRYCFQSPFYTRGSWNLTFCVRRPTGDLGRFISNADASYAKTFKTVGLLEVDQGVDLASMFDEIHLSADRCCNPLVLPFRLFEHHVQESGKSFMKVSKKLAGVEQAIDVSLSSDPPSSQTGVQVTRIAERPYGKWSKTVYECSTELFDLERRRNFEYRLQIFLSEDLSHPRWVGDDLDEMKNWLATIEASSSSRDFDIKSLPRRIEALTSLIRNLVTQQDSQANIQIARSTMQENIQMTALTKASVDIANQTKALGIATLKDSNAMKNIAILTTIFLPGTYIASLFSTTMFNFSDPSHLQVSNHIWLYWVITIPLTIIVFSSLQGLIKYRDHLKKEADEEVEKKA</sequence>
<dbReference type="Proteomes" id="UP000235786">
    <property type="component" value="Unassembled WGS sequence"/>
</dbReference>
<dbReference type="AlphaFoldDB" id="A0A2J6QXI1"/>
<evidence type="ECO:0000256" key="1">
    <source>
        <dbReference type="SAM" id="Phobius"/>
    </source>
</evidence>
<organism evidence="2 3">
    <name type="scientific">Hyaloscypha variabilis (strain UAMH 11265 / GT02V1 / F)</name>
    <name type="common">Meliniomyces variabilis</name>
    <dbReference type="NCBI Taxonomy" id="1149755"/>
    <lineage>
        <taxon>Eukaryota</taxon>
        <taxon>Fungi</taxon>
        <taxon>Dikarya</taxon>
        <taxon>Ascomycota</taxon>
        <taxon>Pezizomycotina</taxon>
        <taxon>Leotiomycetes</taxon>
        <taxon>Helotiales</taxon>
        <taxon>Hyaloscyphaceae</taxon>
        <taxon>Hyaloscypha</taxon>
        <taxon>Hyaloscypha variabilis</taxon>
    </lineage>
</organism>
<dbReference type="Gene3D" id="1.20.58.340">
    <property type="entry name" value="Magnesium transport protein CorA, transmembrane region"/>
    <property type="match status" value="1"/>
</dbReference>
<dbReference type="OrthoDB" id="2830640at2759"/>
<keyword evidence="3" id="KW-1185">Reference proteome</keyword>
<protein>
    <recommendedName>
        <fullName evidence="4">Cora-domain-containing protein</fullName>
    </recommendedName>
</protein>
<dbReference type="EMBL" id="KZ613964">
    <property type="protein sequence ID" value="PMD30949.1"/>
    <property type="molecule type" value="Genomic_DNA"/>
</dbReference>
<reference evidence="2 3" key="1">
    <citation type="submission" date="2016-04" db="EMBL/GenBank/DDBJ databases">
        <title>A degradative enzymes factory behind the ericoid mycorrhizal symbiosis.</title>
        <authorList>
            <consortium name="DOE Joint Genome Institute"/>
            <person name="Martino E."/>
            <person name="Morin E."/>
            <person name="Grelet G."/>
            <person name="Kuo A."/>
            <person name="Kohler A."/>
            <person name="Daghino S."/>
            <person name="Barry K."/>
            <person name="Choi C."/>
            <person name="Cichocki N."/>
            <person name="Clum A."/>
            <person name="Copeland A."/>
            <person name="Hainaut M."/>
            <person name="Haridas S."/>
            <person name="Labutti K."/>
            <person name="Lindquist E."/>
            <person name="Lipzen A."/>
            <person name="Khouja H.-R."/>
            <person name="Murat C."/>
            <person name="Ohm R."/>
            <person name="Olson A."/>
            <person name="Spatafora J."/>
            <person name="Veneault-Fourrey C."/>
            <person name="Henrissat B."/>
            <person name="Grigoriev I."/>
            <person name="Martin F."/>
            <person name="Perotto S."/>
        </authorList>
    </citation>
    <scope>NUCLEOTIDE SEQUENCE [LARGE SCALE GENOMIC DNA]</scope>
    <source>
        <strain evidence="2 3">F</strain>
    </source>
</reference>
<feature type="transmembrane region" description="Helical" evidence="1">
    <location>
        <begin position="519"/>
        <end position="543"/>
    </location>
</feature>
<proteinExistence type="predicted"/>
<feature type="transmembrane region" description="Helical" evidence="1">
    <location>
        <begin position="555"/>
        <end position="577"/>
    </location>
</feature>
<dbReference type="STRING" id="1149755.A0A2J6QXI1"/>
<name>A0A2J6QXI1_HYAVF</name>
<gene>
    <name evidence="2" type="ORF">L207DRAFT_591894</name>
</gene>